<dbReference type="STRING" id="279113.CPter91_0522"/>
<comment type="subcellular location">
    <subcellularLocation>
        <location evidence="1">Cell outer membrane</location>
    </subcellularLocation>
</comment>
<evidence type="ECO:0000313" key="3">
    <source>
        <dbReference type="EMBL" id="AMP02918.1"/>
    </source>
</evidence>
<dbReference type="AlphaFoldDB" id="A0A127PYP8"/>
<dbReference type="InterPro" id="IPR011250">
    <property type="entry name" value="OMP/PagP_B-barrel"/>
</dbReference>
<dbReference type="KEGG" id="cpra:CPter91_0522"/>
<dbReference type="GO" id="GO:0009279">
    <property type="term" value="C:cell outer membrane"/>
    <property type="evidence" value="ECO:0007669"/>
    <property type="project" value="UniProtKB-SubCell"/>
</dbReference>
<proteinExistence type="predicted"/>
<dbReference type="PROSITE" id="PS51257">
    <property type="entry name" value="PROKAR_LIPOPROTEIN"/>
    <property type="match status" value="1"/>
</dbReference>
<evidence type="ECO:0000256" key="1">
    <source>
        <dbReference type="ARBA" id="ARBA00004442"/>
    </source>
</evidence>
<dbReference type="EMBL" id="CP013234">
    <property type="protein sequence ID" value="AMP02918.1"/>
    <property type="molecule type" value="Genomic_DNA"/>
</dbReference>
<gene>
    <name evidence="3" type="ORF">CPter91_0522</name>
</gene>
<organism evidence="3 4">
    <name type="scientific">Collimonas pratensis</name>
    <dbReference type="NCBI Taxonomy" id="279113"/>
    <lineage>
        <taxon>Bacteria</taxon>
        <taxon>Pseudomonadati</taxon>
        <taxon>Pseudomonadota</taxon>
        <taxon>Betaproteobacteria</taxon>
        <taxon>Burkholderiales</taxon>
        <taxon>Oxalobacteraceae</taxon>
        <taxon>Collimonas</taxon>
    </lineage>
</organism>
<name>A0A127PYP8_9BURK</name>
<keyword evidence="2" id="KW-0732">Signal</keyword>
<dbReference type="PATRIC" id="fig|279113.9.peg.528"/>
<dbReference type="InterPro" id="IPR025737">
    <property type="entry name" value="FApF"/>
</dbReference>
<accession>A0A127PYP8</accession>
<evidence type="ECO:0000313" key="4">
    <source>
        <dbReference type="Proteomes" id="UP000074561"/>
    </source>
</evidence>
<feature type="chain" id="PRO_5007277301" evidence="2">
    <location>
        <begin position="40"/>
        <end position="274"/>
    </location>
</feature>
<dbReference type="Pfam" id="PF13557">
    <property type="entry name" value="Phenol_MetA_deg"/>
    <property type="match status" value="1"/>
</dbReference>
<protein>
    <submittedName>
        <fullName evidence="3">MetA-pathway of phenol degradation family protein</fullName>
    </submittedName>
</protein>
<sequence length="274" mass="29901">MNLRAAKHSTTMHRLTLVAVSSCFLSSFLSCLLLQSAHANHPLVTDDTGTQDKGNTQLELNTDWLRQNDVHTHVANFTASYGLLKNLDIYVNPPATLSQPSGINDVAVGVKWRVLEHDDFSLGIKPEITFPSGDPNRGLGRGATSMSLTLIGSYQSGNWAFSSNLAAYYNRYRLASDQQANRTMQWRLSAYALYELNPKWSLVLDGGILSNTERASDTSGDLHSSSNPGYILTGTVYSPTPNLDLDMGLKFGIGCGACAAQTHRQVGVGVTWRF</sequence>
<evidence type="ECO:0000256" key="2">
    <source>
        <dbReference type="SAM" id="SignalP"/>
    </source>
</evidence>
<dbReference type="RefSeq" id="WP_236905923.1">
    <property type="nucleotide sequence ID" value="NZ_CP013234.1"/>
</dbReference>
<feature type="signal peptide" evidence="2">
    <location>
        <begin position="1"/>
        <end position="39"/>
    </location>
</feature>
<reference evidence="3 4" key="1">
    <citation type="submission" date="2015-11" db="EMBL/GenBank/DDBJ databases">
        <title>Exploring the genomic traits of fungus-feeding bacterial genus Collimonas.</title>
        <authorList>
            <person name="Song C."/>
            <person name="Schmidt R."/>
            <person name="de Jager V."/>
            <person name="Krzyzanowska D."/>
            <person name="Jongedijk E."/>
            <person name="Cankar K."/>
            <person name="Beekwilder J."/>
            <person name="van Veen A."/>
            <person name="de Boer W."/>
            <person name="van Veen J.A."/>
            <person name="Garbeva P."/>
        </authorList>
    </citation>
    <scope>NUCLEOTIDE SEQUENCE [LARGE SCALE GENOMIC DNA]</scope>
    <source>
        <strain evidence="3 4">Ter91</strain>
    </source>
</reference>
<dbReference type="SUPFAM" id="SSF56925">
    <property type="entry name" value="OMPA-like"/>
    <property type="match status" value="1"/>
</dbReference>
<dbReference type="Proteomes" id="UP000074561">
    <property type="component" value="Chromosome"/>
</dbReference>